<dbReference type="GO" id="GO:0043953">
    <property type="term" value="P:protein transport by the Tat complex"/>
    <property type="evidence" value="ECO:0007669"/>
    <property type="project" value="UniProtKB-UniRule"/>
</dbReference>
<comment type="caution">
    <text evidence="6">The sequence shown here is derived from an EMBL/GenBank/DDBJ whole genome shotgun (WGS) entry which is preliminary data.</text>
</comment>
<feature type="transmembrane region" description="Helical" evidence="5">
    <location>
        <begin position="217"/>
        <end position="237"/>
    </location>
</feature>
<dbReference type="GO" id="GO:0033281">
    <property type="term" value="C:TAT protein transport complex"/>
    <property type="evidence" value="ECO:0007669"/>
    <property type="project" value="UniProtKB-UniRule"/>
</dbReference>
<gene>
    <name evidence="5 6" type="primary">tatC</name>
    <name evidence="6" type="ORF">DL897_14515</name>
</gene>
<reference evidence="6 7" key="1">
    <citation type="submission" date="2018-06" db="EMBL/GenBank/DDBJ databases">
        <title>Thermoflavimicrobium daqus sp. nov., a thermophilic microbe isolated from Moutai-flavour Daqu.</title>
        <authorList>
            <person name="Wang X."/>
            <person name="Zhou H."/>
        </authorList>
    </citation>
    <scope>NUCLEOTIDE SEQUENCE [LARGE SCALE GENOMIC DNA]</scope>
    <source>
        <strain evidence="6 7">FBKL4.011</strain>
    </source>
</reference>
<dbReference type="PANTHER" id="PTHR30371">
    <property type="entry name" value="SEC-INDEPENDENT PROTEIN TRANSLOCASE PROTEIN TATC"/>
    <property type="match status" value="1"/>
</dbReference>
<dbReference type="EMBL" id="QJKK01000010">
    <property type="protein sequence ID" value="RAL22022.1"/>
    <property type="molecule type" value="Genomic_DNA"/>
</dbReference>
<feature type="transmembrane region" description="Helical" evidence="5">
    <location>
        <begin position="155"/>
        <end position="180"/>
    </location>
</feature>
<feature type="transmembrane region" description="Helical" evidence="5">
    <location>
        <begin position="107"/>
        <end position="135"/>
    </location>
</feature>
<evidence type="ECO:0000313" key="7">
    <source>
        <dbReference type="Proteomes" id="UP000251213"/>
    </source>
</evidence>
<accession>A0A364K1W3</accession>
<sequence>MIMHVDQEQVQPLTEHIRELRNRILWIVLFFLITFIVSVIYAKDIFEWIRQDSMKGVQLHTFAPGQSLRVWMQIGFICSIVTTLPVILYHLWQFVRPGLRKSEQRAALVYIPVAILLFLGGLLFGYFVLFPYLIHFLQELNQQLGIPEVYGVYDYFSFMLNIILPLGFFFELPVITLFLTRIRLITPQFLGKIRRFAYLALVVVSAVITPPDVISCVIVTIPLILLYEISILLSYWLTKRMEREEQQIPLEEDGLEGE</sequence>
<keyword evidence="5" id="KW-1003">Cell membrane</keyword>
<dbReference type="PRINTS" id="PR01840">
    <property type="entry name" value="TATCFAMILY"/>
</dbReference>
<proteinExistence type="inferred from homology"/>
<name>A0A364K1W3_9BACL</name>
<evidence type="ECO:0000256" key="3">
    <source>
        <dbReference type="ARBA" id="ARBA00022989"/>
    </source>
</evidence>
<dbReference type="GO" id="GO:0065002">
    <property type="term" value="P:intracellular protein transmembrane transport"/>
    <property type="evidence" value="ECO:0007669"/>
    <property type="project" value="TreeGrafter"/>
</dbReference>
<feature type="transmembrane region" description="Helical" evidence="5">
    <location>
        <begin position="192"/>
        <end position="211"/>
    </location>
</feature>
<evidence type="ECO:0000256" key="5">
    <source>
        <dbReference type="HAMAP-Rule" id="MF_00902"/>
    </source>
</evidence>
<dbReference type="OrthoDB" id="9777044at2"/>
<keyword evidence="2 5" id="KW-0812">Transmembrane</keyword>
<dbReference type="PROSITE" id="PS01218">
    <property type="entry name" value="TATC"/>
    <property type="match status" value="1"/>
</dbReference>
<dbReference type="NCBIfam" id="TIGR00945">
    <property type="entry name" value="tatC"/>
    <property type="match status" value="1"/>
</dbReference>
<dbReference type="HAMAP" id="MF_00902">
    <property type="entry name" value="TatC"/>
    <property type="match status" value="1"/>
</dbReference>
<keyword evidence="7" id="KW-1185">Reference proteome</keyword>
<dbReference type="InterPro" id="IPR002033">
    <property type="entry name" value="TatC"/>
</dbReference>
<comment type="similarity">
    <text evidence="5">Belongs to the TatC family.</text>
</comment>
<dbReference type="Pfam" id="PF00902">
    <property type="entry name" value="TatC"/>
    <property type="match status" value="1"/>
</dbReference>
<organism evidence="6 7">
    <name type="scientific">Thermoflavimicrobium daqui</name>
    <dbReference type="NCBI Taxonomy" id="2137476"/>
    <lineage>
        <taxon>Bacteria</taxon>
        <taxon>Bacillati</taxon>
        <taxon>Bacillota</taxon>
        <taxon>Bacilli</taxon>
        <taxon>Bacillales</taxon>
        <taxon>Thermoactinomycetaceae</taxon>
        <taxon>Thermoflavimicrobium</taxon>
    </lineage>
</organism>
<reference evidence="6 7" key="2">
    <citation type="submission" date="2018-06" db="EMBL/GenBank/DDBJ databases">
        <authorList>
            <person name="Zhirakovskaya E."/>
        </authorList>
    </citation>
    <scope>NUCLEOTIDE SEQUENCE [LARGE SCALE GENOMIC DNA]</scope>
    <source>
        <strain evidence="6 7">FBKL4.011</strain>
    </source>
</reference>
<dbReference type="InterPro" id="IPR019820">
    <property type="entry name" value="Sec-indep_translocase_CS"/>
</dbReference>
<evidence type="ECO:0000256" key="2">
    <source>
        <dbReference type="ARBA" id="ARBA00022692"/>
    </source>
</evidence>
<dbReference type="PANTHER" id="PTHR30371:SF4">
    <property type="entry name" value="SEC-INDEPENDENT PROTEIN TRANSLOCASE PROTEIN TATCD"/>
    <property type="match status" value="1"/>
</dbReference>
<comment type="subunit">
    <text evidence="5">Forms a complex with TatA.</text>
</comment>
<keyword evidence="5" id="KW-0653">Protein transport</keyword>
<feature type="transmembrane region" description="Helical" evidence="5">
    <location>
        <begin position="70"/>
        <end position="95"/>
    </location>
</feature>
<keyword evidence="5" id="KW-0811">Translocation</keyword>
<comment type="subcellular location">
    <subcellularLocation>
        <location evidence="5">Cell membrane</location>
        <topology evidence="5">Multi-pass membrane protein</topology>
    </subcellularLocation>
    <subcellularLocation>
        <location evidence="1">Membrane</location>
        <topology evidence="1">Multi-pass membrane protein</topology>
    </subcellularLocation>
</comment>
<keyword evidence="3 5" id="KW-1133">Transmembrane helix</keyword>
<evidence type="ECO:0000256" key="4">
    <source>
        <dbReference type="ARBA" id="ARBA00023136"/>
    </source>
</evidence>
<protein>
    <recommendedName>
        <fullName evidence="5">Sec-independent protein translocase protein TatC</fullName>
    </recommendedName>
</protein>
<keyword evidence="5" id="KW-0813">Transport</keyword>
<feature type="transmembrane region" description="Helical" evidence="5">
    <location>
        <begin position="24"/>
        <end position="42"/>
    </location>
</feature>
<comment type="function">
    <text evidence="5">Part of the twin-arginine translocation (Tat) system that transports large folded proteins containing a characteristic twin-arginine motif in their signal peptide across membranes.</text>
</comment>
<evidence type="ECO:0000256" key="1">
    <source>
        <dbReference type="ARBA" id="ARBA00004141"/>
    </source>
</evidence>
<dbReference type="AlphaFoldDB" id="A0A364K1W3"/>
<dbReference type="Proteomes" id="UP000251213">
    <property type="component" value="Unassembled WGS sequence"/>
</dbReference>
<dbReference type="GO" id="GO:0009977">
    <property type="term" value="F:proton motive force dependent protein transmembrane transporter activity"/>
    <property type="evidence" value="ECO:0007669"/>
    <property type="project" value="TreeGrafter"/>
</dbReference>
<evidence type="ECO:0000313" key="6">
    <source>
        <dbReference type="EMBL" id="RAL22022.1"/>
    </source>
</evidence>
<keyword evidence="4 5" id="KW-0472">Membrane</keyword>